<dbReference type="EMBL" id="LR796958">
    <property type="protein sequence ID" value="CAB4178147.1"/>
    <property type="molecule type" value="Genomic_DNA"/>
</dbReference>
<gene>
    <name evidence="3" type="ORF">UFOVP1007_28</name>
    <name evidence="4" type="ORF">UFOVP1159_28</name>
    <name evidence="2" type="ORF">UFOVP927_35</name>
</gene>
<proteinExistence type="predicted"/>
<feature type="region of interest" description="Disordered" evidence="1">
    <location>
        <begin position="60"/>
        <end position="80"/>
    </location>
</feature>
<dbReference type="EMBL" id="LR797108">
    <property type="protein sequence ID" value="CAB4187422.1"/>
    <property type="molecule type" value="Genomic_DNA"/>
</dbReference>
<protein>
    <submittedName>
        <fullName evidence="3">Uncharacterized protein</fullName>
    </submittedName>
</protein>
<evidence type="ECO:0000313" key="4">
    <source>
        <dbReference type="EMBL" id="CAB4187422.1"/>
    </source>
</evidence>
<dbReference type="Gene3D" id="1.10.10.10">
    <property type="entry name" value="Winged helix-like DNA-binding domain superfamily/Winged helix DNA-binding domain"/>
    <property type="match status" value="1"/>
</dbReference>
<reference evidence="3" key="1">
    <citation type="submission" date="2020-05" db="EMBL/GenBank/DDBJ databases">
        <authorList>
            <person name="Chiriac C."/>
            <person name="Salcher M."/>
            <person name="Ghai R."/>
            <person name="Kavagutti S V."/>
        </authorList>
    </citation>
    <scope>NUCLEOTIDE SEQUENCE</scope>
</reference>
<evidence type="ECO:0000313" key="3">
    <source>
        <dbReference type="EMBL" id="CAB4178147.1"/>
    </source>
</evidence>
<sequence>MKTQNNPWAAMDAIVNANPEPTGEEWFTSAAYAQRYACTSYAARNKLAQMKEQGVVEQWKGKGPTGTISKWRVKPVSGHS</sequence>
<evidence type="ECO:0000313" key="2">
    <source>
        <dbReference type="EMBL" id="CAB4171872.1"/>
    </source>
</evidence>
<dbReference type="InterPro" id="IPR036388">
    <property type="entry name" value="WH-like_DNA-bd_sf"/>
</dbReference>
<organism evidence="3">
    <name type="scientific">uncultured Caudovirales phage</name>
    <dbReference type="NCBI Taxonomy" id="2100421"/>
    <lineage>
        <taxon>Viruses</taxon>
        <taxon>Duplodnaviria</taxon>
        <taxon>Heunggongvirae</taxon>
        <taxon>Uroviricota</taxon>
        <taxon>Caudoviricetes</taxon>
        <taxon>Peduoviridae</taxon>
        <taxon>Maltschvirus</taxon>
        <taxon>Maltschvirus maltsch</taxon>
    </lineage>
</organism>
<name>A0A6J5Q6R9_9CAUD</name>
<accession>A0A6J5Q6R9</accession>
<dbReference type="EMBL" id="LR796868">
    <property type="protein sequence ID" value="CAB4171872.1"/>
    <property type="molecule type" value="Genomic_DNA"/>
</dbReference>
<evidence type="ECO:0000256" key="1">
    <source>
        <dbReference type="SAM" id="MobiDB-lite"/>
    </source>
</evidence>